<evidence type="ECO:0000313" key="1">
    <source>
        <dbReference type="EMBL" id="RDV24525.1"/>
    </source>
</evidence>
<dbReference type="Proteomes" id="UP000256561">
    <property type="component" value="Unassembled WGS sequence"/>
</dbReference>
<name>A0A3D8M4Q1_9ALTE</name>
<reference evidence="2" key="1">
    <citation type="submission" date="2018-08" db="EMBL/GenBank/DDBJ databases">
        <authorList>
            <person name="Zhang J."/>
            <person name="Du Z.-J."/>
        </authorList>
    </citation>
    <scope>NUCLEOTIDE SEQUENCE [LARGE SCALE GENOMIC DNA]</scope>
    <source>
        <strain evidence="2">KCTC 52655</strain>
    </source>
</reference>
<comment type="caution">
    <text evidence="1">The sequence shown here is derived from an EMBL/GenBank/DDBJ whole genome shotgun (WGS) entry which is preliminary data.</text>
</comment>
<keyword evidence="2" id="KW-1185">Reference proteome</keyword>
<proteinExistence type="predicted"/>
<dbReference type="EMBL" id="QRHA01000010">
    <property type="protein sequence ID" value="RDV24525.1"/>
    <property type="molecule type" value="Genomic_DNA"/>
</dbReference>
<evidence type="ECO:0000313" key="2">
    <source>
        <dbReference type="Proteomes" id="UP000256561"/>
    </source>
</evidence>
<dbReference type="OrthoDB" id="286778at2"/>
<accession>A0A3D8M4Q1</accession>
<gene>
    <name evidence="1" type="ORF">DXV75_13975</name>
</gene>
<organism evidence="1 2">
    <name type="scientific">Alteromonas aestuariivivens</name>
    <dbReference type="NCBI Taxonomy" id="1938339"/>
    <lineage>
        <taxon>Bacteria</taxon>
        <taxon>Pseudomonadati</taxon>
        <taxon>Pseudomonadota</taxon>
        <taxon>Gammaproteobacteria</taxon>
        <taxon>Alteromonadales</taxon>
        <taxon>Alteromonadaceae</taxon>
        <taxon>Alteromonas/Salinimonas group</taxon>
        <taxon>Alteromonas</taxon>
    </lineage>
</organism>
<dbReference type="Gene3D" id="2.30.30.240">
    <property type="entry name" value="PRC-barrel domain"/>
    <property type="match status" value="1"/>
</dbReference>
<sequence>MTNTVLNSQLSSVLTSSDVRYKKDHKPAKLKELLIDAISDNTLYVAVISFGSFWGKGENLSAIPWNAMGFNNTSNGFLG</sequence>
<dbReference type="AlphaFoldDB" id="A0A3D8M4Q1"/>
<dbReference type="RefSeq" id="WP_115594047.1">
    <property type="nucleotide sequence ID" value="NZ_QRHA01000010.1"/>
</dbReference>
<protein>
    <submittedName>
        <fullName evidence="1">Uncharacterized protein</fullName>
    </submittedName>
</protein>